<gene>
    <name evidence="9" type="ORF">FHS18_002313</name>
</gene>
<evidence type="ECO:0000256" key="2">
    <source>
        <dbReference type="ARBA" id="ARBA00022670"/>
    </source>
</evidence>
<dbReference type="Pfam" id="PF07833">
    <property type="entry name" value="Cu_amine_oxidN1"/>
    <property type="match status" value="1"/>
</dbReference>
<evidence type="ECO:0000256" key="3">
    <source>
        <dbReference type="ARBA" id="ARBA00022723"/>
    </source>
</evidence>
<keyword evidence="10" id="KW-1185">Reference proteome</keyword>
<dbReference type="InterPro" id="IPR016047">
    <property type="entry name" value="M23ase_b-sheet_dom"/>
</dbReference>
<dbReference type="Pfam" id="PF01476">
    <property type="entry name" value="LysM"/>
    <property type="match status" value="2"/>
</dbReference>
<dbReference type="GO" id="GO:0046872">
    <property type="term" value="F:metal ion binding"/>
    <property type="evidence" value="ECO:0007669"/>
    <property type="project" value="UniProtKB-KW"/>
</dbReference>
<organism evidence="9 10">
    <name type="scientific">Paenibacillus phyllosphaerae</name>
    <dbReference type="NCBI Taxonomy" id="274593"/>
    <lineage>
        <taxon>Bacteria</taxon>
        <taxon>Bacillati</taxon>
        <taxon>Bacillota</taxon>
        <taxon>Bacilli</taxon>
        <taxon>Bacillales</taxon>
        <taxon>Paenibacillaceae</taxon>
        <taxon>Paenibacillus</taxon>
    </lineage>
</organism>
<dbReference type="Gene3D" id="2.70.70.10">
    <property type="entry name" value="Glucose Permease (Domain IIA)"/>
    <property type="match status" value="1"/>
</dbReference>
<feature type="domain" description="LysM" evidence="8">
    <location>
        <begin position="109"/>
        <end position="152"/>
    </location>
</feature>
<dbReference type="InterPro" id="IPR011055">
    <property type="entry name" value="Dup_hybrid_motif"/>
</dbReference>
<evidence type="ECO:0000256" key="7">
    <source>
        <dbReference type="SAM" id="SignalP"/>
    </source>
</evidence>
<dbReference type="Proteomes" id="UP000570361">
    <property type="component" value="Unassembled WGS sequence"/>
</dbReference>
<keyword evidence="7" id="KW-0732">Signal</keyword>
<feature type="signal peptide" evidence="7">
    <location>
        <begin position="1"/>
        <end position="24"/>
    </location>
</feature>
<feature type="domain" description="LysM" evidence="8">
    <location>
        <begin position="155"/>
        <end position="198"/>
    </location>
</feature>
<reference evidence="9 10" key="1">
    <citation type="submission" date="2020-08" db="EMBL/GenBank/DDBJ databases">
        <title>Genomic Encyclopedia of Type Strains, Phase III (KMG-III): the genomes of soil and plant-associated and newly described type strains.</title>
        <authorList>
            <person name="Whitman W."/>
        </authorList>
    </citation>
    <scope>NUCLEOTIDE SEQUENCE [LARGE SCALE GENOMIC DNA]</scope>
    <source>
        <strain evidence="9 10">CECT 5862</strain>
    </source>
</reference>
<dbReference type="GO" id="GO:0004222">
    <property type="term" value="F:metalloendopeptidase activity"/>
    <property type="evidence" value="ECO:0007669"/>
    <property type="project" value="TreeGrafter"/>
</dbReference>
<keyword evidence="3" id="KW-0479">Metal-binding</keyword>
<dbReference type="InterPro" id="IPR050570">
    <property type="entry name" value="Cell_wall_metabolism_enzyme"/>
</dbReference>
<dbReference type="SUPFAM" id="SSF54106">
    <property type="entry name" value="LysM domain"/>
    <property type="match status" value="1"/>
</dbReference>
<keyword evidence="2" id="KW-0645">Protease</keyword>
<dbReference type="InterPro" id="IPR018392">
    <property type="entry name" value="LysM"/>
</dbReference>
<dbReference type="EMBL" id="JACHXK010000004">
    <property type="protein sequence ID" value="MBB3110246.1"/>
    <property type="molecule type" value="Genomic_DNA"/>
</dbReference>
<keyword evidence="6" id="KW-0482">Metalloprotease</keyword>
<dbReference type="SMART" id="SM00257">
    <property type="entry name" value="LysM"/>
    <property type="match status" value="2"/>
</dbReference>
<evidence type="ECO:0000256" key="5">
    <source>
        <dbReference type="ARBA" id="ARBA00022833"/>
    </source>
</evidence>
<keyword evidence="5" id="KW-0862">Zinc</keyword>
<name>A0A7W5FMG4_9BACL</name>
<evidence type="ECO:0000259" key="8">
    <source>
        <dbReference type="PROSITE" id="PS51782"/>
    </source>
</evidence>
<evidence type="ECO:0000256" key="1">
    <source>
        <dbReference type="ARBA" id="ARBA00001947"/>
    </source>
</evidence>
<dbReference type="PANTHER" id="PTHR21666">
    <property type="entry name" value="PEPTIDASE-RELATED"/>
    <property type="match status" value="1"/>
</dbReference>
<comment type="cofactor">
    <cofactor evidence="1">
        <name>Zn(2+)</name>
        <dbReference type="ChEBI" id="CHEBI:29105"/>
    </cofactor>
</comment>
<dbReference type="InterPro" id="IPR036779">
    <property type="entry name" value="LysM_dom_sf"/>
</dbReference>
<evidence type="ECO:0000256" key="4">
    <source>
        <dbReference type="ARBA" id="ARBA00022801"/>
    </source>
</evidence>
<protein>
    <submittedName>
        <fullName evidence="9">LysM repeat protein</fullName>
    </submittedName>
</protein>
<feature type="chain" id="PRO_5030517499" evidence="7">
    <location>
        <begin position="25"/>
        <end position="361"/>
    </location>
</feature>
<keyword evidence="4" id="KW-0378">Hydrolase</keyword>
<sequence>MKKTAAAWLFTASLLCMPAPSASAASPTVSLRNVFRTIDAQVGWNPSTNQITVTREGVSLLFTPGSRIAYKNGVAITMDTPITIDKKTNLSMISVYAIYPLAKNNADEHHYIVQSGDTLSAIAKKYGVSVANLKEWSGLTTDRILPGEHIYTMNPNYIVESGDTLYSIAAKYETTVAAIKSANNLTSDLIALGQLLYIPTEQTVTPPSTYADGHFPLLNDTYGPFGNTYGDTRSYTLGETERVHEGNDIEANQWTPIFSVYDGRIVRKGWSTLGGWRLSIETPDKKTVFYYAHLAAYAKGITNGMQIKQGQLIGYVGSTGYGPAGTSGKFINHLHFGMYDSTTATWKALNPYTRLKWWEKQ</sequence>
<dbReference type="PROSITE" id="PS51782">
    <property type="entry name" value="LYSM"/>
    <property type="match status" value="2"/>
</dbReference>
<evidence type="ECO:0000313" key="10">
    <source>
        <dbReference type="Proteomes" id="UP000570361"/>
    </source>
</evidence>
<evidence type="ECO:0000313" key="9">
    <source>
        <dbReference type="EMBL" id="MBB3110246.1"/>
    </source>
</evidence>
<proteinExistence type="predicted"/>
<accession>A0A7W5FMG4</accession>
<dbReference type="InterPro" id="IPR012854">
    <property type="entry name" value="Cu_amine_oxidase-like_N"/>
</dbReference>
<dbReference type="Gene3D" id="3.10.350.10">
    <property type="entry name" value="LysM domain"/>
    <property type="match status" value="2"/>
</dbReference>
<dbReference type="PANTHER" id="PTHR21666:SF288">
    <property type="entry name" value="CELL DIVISION PROTEIN YTFB"/>
    <property type="match status" value="1"/>
</dbReference>
<dbReference type="AlphaFoldDB" id="A0A7W5FMG4"/>
<dbReference type="RefSeq" id="WP_183600081.1">
    <property type="nucleotide sequence ID" value="NZ_JACHXK010000004.1"/>
</dbReference>
<evidence type="ECO:0000256" key="6">
    <source>
        <dbReference type="ARBA" id="ARBA00023049"/>
    </source>
</evidence>
<dbReference type="InterPro" id="IPR036582">
    <property type="entry name" value="Mao_N_sf"/>
</dbReference>
<dbReference type="Gene3D" id="3.30.457.10">
    <property type="entry name" value="Copper amine oxidase-like, N-terminal domain"/>
    <property type="match status" value="1"/>
</dbReference>
<dbReference type="CDD" id="cd00118">
    <property type="entry name" value="LysM"/>
    <property type="match status" value="2"/>
</dbReference>
<dbReference type="GO" id="GO:0006508">
    <property type="term" value="P:proteolysis"/>
    <property type="evidence" value="ECO:0007669"/>
    <property type="project" value="UniProtKB-KW"/>
</dbReference>
<comment type="caution">
    <text evidence="9">The sequence shown here is derived from an EMBL/GenBank/DDBJ whole genome shotgun (WGS) entry which is preliminary data.</text>
</comment>
<dbReference type="Pfam" id="PF01551">
    <property type="entry name" value="Peptidase_M23"/>
    <property type="match status" value="1"/>
</dbReference>
<dbReference type="SUPFAM" id="SSF55383">
    <property type="entry name" value="Copper amine oxidase, domain N"/>
    <property type="match status" value="1"/>
</dbReference>
<dbReference type="SUPFAM" id="SSF51261">
    <property type="entry name" value="Duplicated hybrid motif"/>
    <property type="match status" value="1"/>
</dbReference>
<dbReference type="CDD" id="cd12797">
    <property type="entry name" value="M23_peptidase"/>
    <property type="match status" value="1"/>
</dbReference>